<gene>
    <name evidence="7" type="ORF">M427DRAFT_132859</name>
</gene>
<evidence type="ECO:0000259" key="6">
    <source>
        <dbReference type="Pfam" id="PF00501"/>
    </source>
</evidence>
<dbReference type="PANTHER" id="PTHR43272">
    <property type="entry name" value="LONG-CHAIN-FATTY-ACID--COA LIGASE"/>
    <property type="match status" value="1"/>
</dbReference>
<dbReference type="Pfam" id="PF00501">
    <property type="entry name" value="AMP-binding"/>
    <property type="match status" value="1"/>
</dbReference>
<keyword evidence="8" id="KW-1185">Reference proteome</keyword>
<feature type="domain" description="AMP-dependent synthetase/ligase" evidence="6">
    <location>
        <begin position="105"/>
        <end position="575"/>
    </location>
</feature>
<dbReference type="Proteomes" id="UP000070544">
    <property type="component" value="Unassembled WGS sequence"/>
</dbReference>
<evidence type="ECO:0000256" key="4">
    <source>
        <dbReference type="ARBA" id="ARBA00022840"/>
    </source>
</evidence>
<evidence type="ECO:0000313" key="8">
    <source>
        <dbReference type="Proteomes" id="UP000070544"/>
    </source>
</evidence>
<protein>
    <submittedName>
        <fullName evidence="7">Acetyl-CoA synthetase-like protein</fullName>
    </submittedName>
</protein>
<evidence type="ECO:0000256" key="5">
    <source>
        <dbReference type="ARBA" id="ARBA00036813"/>
    </source>
</evidence>
<dbReference type="InterPro" id="IPR020845">
    <property type="entry name" value="AMP-binding_CS"/>
</dbReference>
<evidence type="ECO:0000313" key="7">
    <source>
        <dbReference type="EMBL" id="KXS18069.1"/>
    </source>
</evidence>
<dbReference type="GO" id="GO:0005886">
    <property type="term" value="C:plasma membrane"/>
    <property type="evidence" value="ECO:0007669"/>
    <property type="project" value="TreeGrafter"/>
</dbReference>
<evidence type="ECO:0000256" key="1">
    <source>
        <dbReference type="ARBA" id="ARBA00006432"/>
    </source>
</evidence>
<dbReference type="STRING" id="1344416.A0A139AMS9"/>
<dbReference type="OMA" id="HIFEFIF"/>
<organism evidence="7 8">
    <name type="scientific">Gonapodya prolifera (strain JEL478)</name>
    <name type="common">Monoblepharis prolifera</name>
    <dbReference type="NCBI Taxonomy" id="1344416"/>
    <lineage>
        <taxon>Eukaryota</taxon>
        <taxon>Fungi</taxon>
        <taxon>Fungi incertae sedis</taxon>
        <taxon>Chytridiomycota</taxon>
        <taxon>Chytridiomycota incertae sedis</taxon>
        <taxon>Monoblepharidomycetes</taxon>
        <taxon>Monoblepharidales</taxon>
        <taxon>Gonapodyaceae</taxon>
        <taxon>Gonapodya</taxon>
    </lineage>
</organism>
<proteinExistence type="inferred from homology"/>
<dbReference type="GO" id="GO:0004467">
    <property type="term" value="F:long-chain fatty acid-CoA ligase activity"/>
    <property type="evidence" value="ECO:0007669"/>
    <property type="project" value="UniProtKB-EC"/>
</dbReference>
<accession>A0A139AMS9</accession>
<comment type="catalytic activity">
    <reaction evidence="5">
        <text>a long-chain fatty acid + ATP + CoA = a long-chain fatty acyl-CoA + AMP + diphosphate</text>
        <dbReference type="Rhea" id="RHEA:15421"/>
        <dbReference type="ChEBI" id="CHEBI:30616"/>
        <dbReference type="ChEBI" id="CHEBI:33019"/>
        <dbReference type="ChEBI" id="CHEBI:57287"/>
        <dbReference type="ChEBI" id="CHEBI:57560"/>
        <dbReference type="ChEBI" id="CHEBI:83139"/>
        <dbReference type="ChEBI" id="CHEBI:456215"/>
        <dbReference type="EC" id="6.2.1.3"/>
    </reaction>
</comment>
<dbReference type="SUPFAM" id="SSF56801">
    <property type="entry name" value="Acetyl-CoA synthetase-like"/>
    <property type="match status" value="1"/>
</dbReference>
<dbReference type="PROSITE" id="PS00455">
    <property type="entry name" value="AMP_BINDING"/>
    <property type="match status" value="1"/>
</dbReference>
<dbReference type="EMBL" id="KQ965743">
    <property type="protein sequence ID" value="KXS18069.1"/>
    <property type="molecule type" value="Genomic_DNA"/>
</dbReference>
<keyword evidence="3" id="KW-0547">Nucleotide-binding</keyword>
<dbReference type="AlphaFoldDB" id="A0A139AMS9"/>
<name>A0A139AMS9_GONPJ</name>
<keyword evidence="4" id="KW-0067">ATP-binding</keyword>
<evidence type="ECO:0000256" key="2">
    <source>
        <dbReference type="ARBA" id="ARBA00022598"/>
    </source>
</evidence>
<reference evidence="7 8" key="1">
    <citation type="journal article" date="2015" name="Genome Biol. Evol.">
        <title>Phylogenomic analyses indicate that early fungi evolved digesting cell walls of algal ancestors of land plants.</title>
        <authorList>
            <person name="Chang Y."/>
            <person name="Wang S."/>
            <person name="Sekimoto S."/>
            <person name="Aerts A.L."/>
            <person name="Choi C."/>
            <person name="Clum A."/>
            <person name="LaButti K.M."/>
            <person name="Lindquist E.A."/>
            <person name="Yee Ngan C."/>
            <person name="Ohm R.A."/>
            <person name="Salamov A.A."/>
            <person name="Grigoriev I.V."/>
            <person name="Spatafora J.W."/>
            <person name="Berbee M.L."/>
        </authorList>
    </citation>
    <scope>NUCLEOTIDE SEQUENCE [LARGE SCALE GENOMIC DNA]</scope>
    <source>
        <strain evidence="7 8">JEL478</strain>
    </source>
</reference>
<keyword evidence="2" id="KW-0436">Ligase</keyword>
<dbReference type="GO" id="GO:0035336">
    <property type="term" value="P:long-chain fatty-acyl-CoA metabolic process"/>
    <property type="evidence" value="ECO:0007669"/>
    <property type="project" value="TreeGrafter"/>
</dbReference>
<dbReference type="GO" id="GO:0005811">
    <property type="term" value="C:lipid droplet"/>
    <property type="evidence" value="ECO:0007669"/>
    <property type="project" value="TreeGrafter"/>
</dbReference>
<comment type="similarity">
    <text evidence="1">Belongs to the ATP-dependent AMP-binding enzyme family.</text>
</comment>
<evidence type="ECO:0000256" key="3">
    <source>
        <dbReference type="ARBA" id="ARBA00022741"/>
    </source>
</evidence>
<dbReference type="InterPro" id="IPR042099">
    <property type="entry name" value="ANL_N_sf"/>
</dbReference>
<dbReference type="GO" id="GO:0005783">
    <property type="term" value="C:endoplasmic reticulum"/>
    <property type="evidence" value="ECO:0007669"/>
    <property type="project" value="TreeGrafter"/>
</dbReference>
<dbReference type="InterPro" id="IPR000873">
    <property type="entry name" value="AMP-dep_synth/lig_dom"/>
</dbReference>
<sequence length="749" mass="82294">MKQLTVEVPGPHPSEETAVRRSYLSRDGLITRAAMLDHPSGGIDALLRPHNIQSPPKNTVYELMVFAAFKHAGLAGIGYRDIVDIKYEVKDGKTLSVYELSPYRWINTDTFEKAAWRLGHQLKTVVGYGDKKPGSSSPRRMLLFANSSHEWTMTAHACFSQGISIATIFTALGVDGLTTSSRECEPLALFTTPEFLPLVVDTAAAGKLPKSLRAAILATGDNPVVPENDKDRNKVQTLCDRLRGLGWNVVRFSELVGSLSDVGDVKPPMENAPKENDEAVIMYTSGTTGDPKGILLTHGSISATVAGAERHLGPDLKTRLSEVSTHYTGGTRSIKANEQDVDVYMAFLPTSHILEFAVVHVLFFLGCPLGTARIRTLLSSTVPGCKPDIQELRPTIMAGVPTIWERIRKQVAKTLSTQPAVVQNMFAAAVAAKQVLNNYDPFPLVLHPSWSLNWYTPTNLMKSAIDSTIFAKVRAVTGGRLRACLSGGAPIAPDTRKWMSNVICPVLIGYGLTENCAVTTIDELDHVFTDDQRSVGGLAPHIEMKLVDYLEGGYRASEGRGEIWTRGPSVMREYFKRPELTAESITPDGWLKTGDVGEWLPDGSLMIIDRKKNLIKLSHGEYIAVERLEAIYSHSRLVHNICLYADPTRDFAIAIVVPDEKELRKLLAAEDPRSFHDLCKDAGVRALALKSLQGAGKEAKLAPAEIVKGVILDSEEWTVENGVMTPSSKVKRREVEKKYRQEIATVYNT</sequence>
<dbReference type="OrthoDB" id="445695at2759"/>
<dbReference type="PANTHER" id="PTHR43272:SF83">
    <property type="entry name" value="ACYL-COA SYNTHETASE LONG-CHAIN, ISOFORM J"/>
    <property type="match status" value="1"/>
</dbReference>
<dbReference type="Gene3D" id="3.40.50.12780">
    <property type="entry name" value="N-terminal domain of ligase-like"/>
    <property type="match status" value="1"/>
</dbReference>
<dbReference type="GO" id="GO:0005524">
    <property type="term" value="F:ATP binding"/>
    <property type="evidence" value="ECO:0007669"/>
    <property type="project" value="UniProtKB-KW"/>
</dbReference>